<name>A0A1J8Q1X6_9AGAM</name>
<gene>
    <name evidence="1" type="ORF">AZE42_06108</name>
</gene>
<accession>A0A1J8Q1X6</accession>
<dbReference type="STRING" id="180088.A0A1J8Q1X6"/>
<proteinExistence type="predicted"/>
<dbReference type="OrthoDB" id="47375at2759"/>
<dbReference type="EMBL" id="LVVM01006578">
    <property type="protein sequence ID" value="OJA07721.1"/>
    <property type="molecule type" value="Genomic_DNA"/>
</dbReference>
<reference evidence="1 2" key="1">
    <citation type="submission" date="2016-03" db="EMBL/GenBank/DDBJ databases">
        <title>Comparative genomics of the ectomycorrhizal sister species Rhizopogon vinicolor and Rhizopogon vesiculosus (Basidiomycota: Boletales) reveals a divergence of the mating type B locus.</title>
        <authorList>
            <person name="Mujic A.B."/>
            <person name="Kuo A."/>
            <person name="Tritt A."/>
            <person name="Lipzen A."/>
            <person name="Chen C."/>
            <person name="Johnson J."/>
            <person name="Sharma A."/>
            <person name="Barry K."/>
            <person name="Grigoriev I.V."/>
            <person name="Spatafora J.W."/>
        </authorList>
    </citation>
    <scope>NUCLEOTIDE SEQUENCE [LARGE SCALE GENOMIC DNA]</scope>
    <source>
        <strain evidence="1 2">AM-OR11-056</strain>
    </source>
</reference>
<protein>
    <submittedName>
        <fullName evidence="1">Uncharacterized protein</fullName>
    </submittedName>
</protein>
<keyword evidence="2" id="KW-1185">Reference proteome</keyword>
<comment type="caution">
    <text evidence="1">The sequence shown here is derived from an EMBL/GenBank/DDBJ whole genome shotgun (WGS) entry which is preliminary data.</text>
</comment>
<evidence type="ECO:0000313" key="2">
    <source>
        <dbReference type="Proteomes" id="UP000183567"/>
    </source>
</evidence>
<dbReference type="Proteomes" id="UP000183567">
    <property type="component" value="Unassembled WGS sequence"/>
</dbReference>
<sequence>MEHLRAFQGIDWTVVDALDPSNIAISHIFEWIASQRSLQPIEGYLDDSGSGFRWPANINAFAASTEHRADLWTLANTRDFSAPSSPSVSLRLNVTCATQDHSVPPLQSGLPEWMILTPPKISC</sequence>
<organism evidence="1 2">
    <name type="scientific">Rhizopogon vesiculosus</name>
    <dbReference type="NCBI Taxonomy" id="180088"/>
    <lineage>
        <taxon>Eukaryota</taxon>
        <taxon>Fungi</taxon>
        <taxon>Dikarya</taxon>
        <taxon>Basidiomycota</taxon>
        <taxon>Agaricomycotina</taxon>
        <taxon>Agaricomycetes</taxon>
        <taxon>Agaricomycetidae</taxon>
        <taxon>Boletales</taxon>
        <taxon>Suillineae</taxon>
        <taxon>Rhizopogonaceae</taxon>
        <taxon>Rhizopogon</taxon>
    </lineage>
</organism>
<evidence type="ECO:0000313" key="1">
    <source>
        <dbReference type="EMBL" id="OJA07721.1"/>
    </source>
</evidence>
<dbReference type="AlphaFoldDB" id="A0A1J8Q1X6"/>